<dbReference type="Gene3D" id="2.40.50.100">
    <property type="match status" value="1"/>
</dbReference>
<feature type="domain" description="Mop" evidence="12">
    <location>
        <begin position="291"/>
        <end position="357"/>
    </location>
</feature>
<reference evidence="13 14" key="1">
    <citation type="submission" date="2018-09" db="EMBL/GenBank/DDBJ databases">
        <title>Gemmobacter lutimaris sp. nov., a marine bacterium isolated from tidal flat.</title>
        <authorList>
            <person name="Lee D.W."/>
            <person name="Yoo Y."/>
            <person name="Kim J.-J."/>
            <person name="Kim B.S."/>
        </authorList>
    </citation>
    <scope>NUCLEOTIDE SEQUENCE [LARGE SCALE GENOMIC DNA]</scope>
    <source>
        <strain evidence="13 14">YJ-T1-11</strain>
    </source>
</reference>
<keyword evidence="3 9" id="KW-0500">Molybdenum</keyword>
<dbReference type="InterPro" id="IPR050334">
    <property type="entry name" value="Molybdenum_import_ModC"/>
</dbReference>
<dbReference type="Gene3D" id="3.40.50.300">
    <property type="entry name" value="P-loop containing nucleotide triphosphate hydrolases"/>
    <property type="match status" value="1"/>
</dbReference>
<protein>
    <submittedName>
        <fullName evidence="13">Molybdenum ABC transporter ATP-binding protein</fullName>
        <ecNumber evidence="13">3.6.3.29</ecNumber>
    </submittedName>
</protein>
<dbReference type="PANTHER" id="PTHR43514">
    <property type="entry name" value="ABC TRANSPORTER I FAMILY MEMBER 10"/>
    <property type="match status" value="1"/>
</dbReference>
<dbReference type="InterPro" id="IPR008995">
    <property type="entry name" value="Mo/tungstate-bd_C_term_dom"/>
</dbReference>
<dbReference type="GO" id="GO:0016020">
    <property type="term" value="C:membrane"/>
    <property type="evidence" value="ECO:0007669"/>
    <property type="project" value="InterPro"/>
</dbReference>
<evidence type="ECO:0000313" key="14">
    <source>
        <dbReference type="Proteomes" id="UP000266649"/>
    </source>
</evidence>
<dbReference type="InterPro" id="IPR004606">
    <property type="entry name" value="Mop_domain"/>
</dbReference>
<evidence type="ECO:0000259" key="12">
    <source>
        <dbReference type="PROSITE" id="PS51866"/>
    </source>
</evidence>
<evidence type="ECO:0000256" key="6">
    <source>
        <dbReference type="ARBA" id="ARBA00022840"/>
    </source>
</evidence>
<proteinExistence type="predicted"/>
<dbReference type="EMBL" id="QXXQ01000003">
    <property type="protein sequence ID" value="RID92491.1"/>
    <property type="molecule type" value="Genomic_DNA"/>
</dbReference>
<evidence type="ECO:0000256" key="4">
    <source>
        <dbReference type="ARBA" id="ARBA00022519"/>
    </source>
</evidence>
<name>A0A398BU97_9RHOB</name>
<keyword evidence="8" id="KW-0472">Membrane</keyword>
<feature type="region of interest" description="Disordered" evidence="10">
    <location>
        <begin position="358"/>
        <end position="377"/>
    </location>
</feature>
<evidence type="ECO:0000256" key="1">
    <source>
        <dbReference type="ARBA" id="ARBA00022448"/>
    </source>
</evidence>
<dbReference type="InterPro" id="IPR027417">
    <property type="entry name" value="P-loop_NTPase"/>
</dbReference>
<keyword evidence="14" id="KW-1185">Reference proteome</keyword>
<keyword evidence="6 13" id="KW-0067">ATP-binding</keyword>
<evidence type="ECO:0000256" key="7">
    <source>
        <dbReference type="ARBA" id="ARBA00022967"/>
    </source>
</evidence>
<evidence type="ECO:0000256" key="10">
    <source>
        <dbReference type="SAM" id="MobiDB-lite"/>
    </source>
</evidence>
<dbReference type="SMART" id="SM00382">
    <property type="entry name" value="AAA"/>
    <property type="match status" value="1"/>
</dbReference>
<organism evidence="13 14">
    <name type="scientific">Gemmobacter lutimaris</name>
    <dbReference type="NCBI Taxonomy" id="2306023"/>
    <lineage>
        <taxon>Bacteria</taxon>
        <taxon>Pseudomonadati</taxon>
        <taxon>Pseudomonadota</taxon>
        <taxon>Alphaproteobacteria</taxon>
        <taxon>Rhodobacterales</taxon>
        <taxon>Paracoccaceae</taxon>
        <taxon>Gemmobacter</taxon>
    </lineage>
</organism>
<dbReference type="RefSeq" id="WP_119134168.1">
    <property type="nucleotide sequence ID" value="NZ_QXXQ01000003.1"/>
</dbReference>
<dbReference type="InterPro" id="IPR005116">
    <property type="entry name" value="Transp-assoc_OB_typ1"/>
</dbReference>
<keyword evidence="13" id="KW-0378">Hydrolase</keyword>
<dbReference type="GO" id="GO:0005524">
    <property type="term" value="F:ATP binding"/>
    <property type="evidence" value="ECO:0007669"/>
    <property type="project" value="UniProtKB-KW"/>
</dbReference>
<keyword evidence="1" id="KW-0813">Transport</keyword>
<keyword evidence="4" id="KW-0997">Cell inner membrane</keyword>
<dbReference type="SUPFAM" id="SSF50331">
    <property type="entry name" value="MOP-like"/>
    <property type="match status" value="1"/>
</dbReference>
<dbReference type="PROSITE" id="PS50893">
    <property type="entry name" value="ABC_TRANSPORTER_2"/>
    <property type="match status" value="1"/>
</dbReference>
<dbReference type="GO" id="GO:0016887">
    <property type="term" value="F:ATP hydrolysis activity"/>
    <property type="evidence" value="ECO:0007669"/>
    <property type="project" value="InterPro"/>
</dbReference>
<dbReference type="InterPro" id="IPR011868">
    <property type="entry name" value="ModC_ABC_ATP-bd"/>
</dbReference>
<evidence type="ECO:0000313" key="13">
    <source>
        <dbReference type="EMBL" id="RID92491.1"/>
    </source>
</evidence>
<evidence type="ECO:0000256" key="5">
    <source>
        <dbReference type="ARBA" id="ARBA00022741"/>
    </source>
</evidence>
<evidence type="ECO:0000259" key="11">
    <source>
        <dbReference type="PROSITE" id="PS50893"/>
    </source>
</evidence>
<dbReference type="NCBIfam" id="TIGR02142">
    <property type="entry name" value="modC_ABC"/>
    <property type="match status" value="1"/>
</dbReference>
<accession>A0A398BU97</accession>
<dbReference type="InterPro" id="IPR017871">
    <property type="entry name" value="ABC_transporter-like_CS"/>
</dbReference>
<keyword evidence="7" id="KW-1278">Translocase</keyword>
<dbReference type="SUPFAM" id="SSF52540">
    <property type="entry name" value="P-loop containing nucleoside triphosphate hydrolases"/>
    <property type="match status" value="1"/>
</dbReference>
<dbReference type="PROSITE" id="PS00211">
    <property type="entry name" value="ABC_TRANSPORTER_1"/>
    <property type="match status" value="1"/>
</dbReference>
<evidence type="ECO:0000256" key="9">
    <source>
        <dbReference type="PROSITE-ProRule" id="PRU01213"/>
    </source>
</evidence>
<dbReference type="PANTHER" id="PTHR43514:SF4">
    <property type="entry name" value="ABC TRANSPORTER I FAMILY MEMBER 10"/>
    <property type="match status" value="1"/>
</dbReference>
<dbReference type="GO" id="GO:0140359">
    <property type="term" value="F:ABC-type transporter activity"/>
    <property type="evidence" value="ECO:0007669"/>
    <property type="project" value="InterPro"/>
</dbReference>
<dbReference type="InterPro" id="IPR003439">
    <property type="entry name" value="ABC_transporter-like_ATP-bd"/>
</dbReference>
<dbReference type="InterPro" id="IPR003593">
    <property type="entry name" value="AAA+_ATPase"/>
</dbReference>
<evidence type="ECO:0000256" key="8">
    <source>
        <dbReference type="ARBA" id="ARBA00023136"/>
    </source>
</evidence>
<gene>
    <name evidence="13" type="primary">modC</name>
    <name evidence="13" type="ORF">D2N39_07555</name>
</gene>
<sequence>MTLSVNLSHRFGDFALDVAFEAPPGVTVLFGRSGSGKTTVVNAVAGLLRPDRGRIVAGGEVLLDTETRTFLPPHRRRVGYVFQDARLFPHLTVRQNLLYGRWFARHRGPDSFARVVDMLGIGPLLSRRPAALSGGEKSRVALGRAILSEPRLLLMDEPLAALDEARKAEILPYLELLRDELHLPILYVSHSMPEVARLATTLVLIEAGRVAAAGPTAELLADPGAAPVLGLREAGAILTARLAAQDEDGLSRLESPAGTLWLPRVRGKIGDSFRLRILAQDVMLATARPEGVSALNILSATVRDIRLGDGPGALVQLEAGGEVLLARITRRSAGALGLHAGQKVHAVLKAVSVAQENVGHGPPEAMPPSPASWPRQG</sequence>
<evidence type="ECO:0000256" key="2">
    <source>
        <dbReference type="ARBA" id="ARBA00022475"/>
    </source>
</evidence>
<evidence type="ECO:0000256" key="3">
    <source>
        <dbReference type="ARBA" id="ARBA00022505"/>
    </source>
</evidence>
<dbReference type="AlphaFoldDB" id="A0A398BU97"/>
<dbReference type="GO" id="GO:0015098">
    <property type="term" value="F:molybdate ion transmembrane transporter activity"/>
    <property type="evidence" value="ECO:0007669"/>
    <property type="project" value="InterPro"/>
</dbReference>
<comment type="caution">
    <text evidence="13">The sequence shown here is derived from an EMBL/GenBank/DDBJ whole genome shotgun (WGS) entry which is preliminary data.</text>
</comment>
<dbReference type="Pfam" id="PF03459">
    <property type="entry name" value="TOBE"/>
    <property type="match status" value="1"/>
</dbReference>
<dbReference type="Pfam" id="PF00005">
    <property type="entry name" value="ABC_tran"/>
    <property type="match status" value="1"/>
</dbReference>
<dbReference type="PROSITE" id="PS51866">
    <property type="entry name" value="MOP"/>
    <property type="match status" value="1"/>
</dbReference>
<keyword evidence="2" id="KW-1003">Cell membrane</keyword>
<keyword evidence="5" id="KW-0547">Nucleotide-binding</keyword>
<feature type="domain" description="ABC transporter" evidence="11">
    <location>
        <begin position="2"/>
        <end position="232"/>
    </location>
</feature>
<dbReference type="EC" id="3.6.3.29" evidence="13"/>
<dbReference type="OrthoDB" id="9802264at2"/>
<dbReference type="Proteomes" id="UP000266649">
    <property type="component" value="Unassembled WGS sequence"/>
</dbReference>